<dbReference type="AlphaFoldDB" id="A0A1E5LGD7"/>
<dbReference type="STRING" id="1305675.BFG57_13430"/>
<dbReference type="PANTHER" id="PTHR33823:SF4">
    <property type="entry name" value="GENERAL STRESS PROTEIN 16O"/>
    <property type="match status" value="1"/>
</dbReference>
<evidence type="ECO:0000256" key="2">
    <source>
        <dbReference type="ARBA" id="ARBA00022771"/>
    </source>
</evidence>
<evidence type="ECO:0000313" key="7">
    <source>
        <dbReference type="Proteomes" id="UP000095209"/>
    </source>
</evidence>
<accession>A0A1E5LGD7</accession>
<evidence type="ECO:0000313" key="6">
    <source>
        <dbReference type="EMBL" id="OEH93140.1"/>
    </source>
</evidence>
<dbReference type="GO" id="GO:0008270">
    <property type="term" value="F:zinc ion binding"/>
    <property type="evidence" value="ECO:0007669"/>
    <property type="project" value="UniProtKB-KW"/>
</dbReference>
<feature type="domain" description="Zinc finger DksA/TraR C4-type" evidence="5">
    <location>
        <begin position="89"/>
        <end position="117"/>
    </location>
</feature>
<reference evidence="6 7" key="1">
    <citation type="submission" date="2016-08" db="EMBL/GenBank/DDBJ databases">
        <title>Genome of Bacillus solimangrovi GH2-4.</title>
        <authorList>
            <person name="Lim S."/>
            <person name="Kim B.-C."/>
        </authorList>
    </citation>
    <scope>NUCLEOTIDE SEQUENCE [LARGE SCALE GENOMIC DNA]</scope>
    <source>
        <strain evidence="6 7">GH2-4</strain>
    </source>
</reference>
<evidence type="ECO:0000259" key="5">
    <source>
        <dbReference type="Pfam" id="PF01258"/>
    </source>
</evidence>
<keyword evidence="2" id="KW-0863">Zinc-finger</keyword>
<sequence length="245" mass="28426">MLTTQQKQKLQQILQERLNQINIHLRENDHFGNEWAHAQQSVGELSNYDNHPADTGTELFEREKDIALNDHIEQEKKEIANALQKMQDGSYGKCEICHKPIPYERLETIPTTLRCIEHTEERKLSNDRPIEETVRSTPFHSFNKEDQTNFFDGEDTFQILQHYGTSETPSDFSDNAIVDYNDMTIDEDELTDGVELFEQFVGSDLDGSGHHVYPNAAHERYESMLDENNERLNDLAESIIDENPK</sequence>
<feature type="zinc finger region" description="dksA C4-type" evidence="4">
    <location>
        <begin position="94"/>
        <end position="118"/>
    </location>
</feature>
<dbReference type="SUPFAM" id="SSF109635">
    <property type="entry name" value="DnaK suppressor protein DksA, alpha-hairpin domain"/>
    <property type="match status" value="1"/>
</dbReference>
<keyword evidence="1" id="KW-0479">Metal-binding</keyword>
<dbReference type="InterPro" id="IPR037187">
    <property type="entry name" value="DnaK_N"/>
</dbReference>
<protein>
    <recommendedName>
        <fullName evidence="5">Zinc finger DksA/TraR C4-type domain-containing protein</fullName>
    </recommendedName>
</protein>
<dbReference type="PANTHER" id="PTHR33823">
    <property type="entry name" value="RNA POLYMERASE-BINDING TRANSCRIPTION FACTOR DKSA-RELATED"/>
    <property type="match status" value="1"/>
</dbReference>
<keyword evidence="7" id="KW-1185">Reference proteome</keyword>
<name>A0A1E5LGD7_9BACI</name>
<dbReference type="Pfam" id="PF01258">
    <property type="entry name" value="zf-dskA_traR"/>
    <property type="match status" value="1"/>
</dbReference>
<keyword evidence="3" id="KW-0862">Zinc</keyword>
<evidence type="ECO:0000256" key="1">
    <source>
        <dbReference type="ARBA" id="ARBA00022723"/>
    </source>
</evidence>
<dbReference type="EMBL" id="MJEH01000016">
    <property type="protein sequence ID" value="OEH93140.1"/>
    <property type="molecule type" value="Genomic_DNA"/>
</dbReference>
<dbReference type="InterPro" id="IPR000962">
    <property type="entry name" value="Znf_DskA_TraR"/>
</dbReference>
<dbReference type="InterPro" id="IPR014240">
    <property type="entry name" value="YteA"/>
</dbReference>
<dbReference type="Proteomes" id="UP000095209">
    <property type="component" value="Unassembled WGS sequence"/>
</dbReference>
<evidence type="ECO:0000256" key="4">
    <source>
        <dbReference type="PROSITE-ProRule" id="PRU00510"/>
    </source>
</evidence>
<proteinExistence type="predicted"/>
<evidence type="ECO:0000256" key="3">
    <source>
        <dbReference type="ARBA" id="ARBA00022833"/>
    </source>
</evidence>
<comment type="caution">
    <text evidence="6">The sequence shown here is derived from an EMBL/GenBank/DDBJ whole genome shotgun (WGS) entry which is preliminary data.</text>
</comment>
<dbReference type="RefSeq" id="WP_069716853.1">
    <property type="nucleotide sequence ID" value="NZ_MJEH01000016.1"/>
</dbReference>
<gene>
    <name evidence="6" type="ORF">BFG57_13430</name>
</gene>
<dbReference type="Gene3D" id="1.20.120.910">
    <property type="entry name" value="DksA, coiled-coil domain"/>
    <property type="match status" value="1"/>
</dbReference>
<organism evidence="6 7">
    <name type="scientific">Bacillus solimangrovi</name>
    <dbReference type="NCBI Taxonomy" id="1305675"/>
    <lineage>
        <taxon>Bacteria</taxon>
        <taxon>Bacillati</taxon>
        <taxon>Bacillota</taxon>
        <taxon>Bacilli</taxon>
        <taxon>Bacillales</taxon>
        <taxon>Bacillaceae</taxon>
        <taxon>Bacillus</taxon>
    </lineage>
</organism>
<dbReference type="SUPFAM" id="SSF57716">
    <property type="entry name" value="Glucocorticoid receptor-like (DNA-binding domain)"/>
    <property type="match status" value="1"/>
</dbReference>
<dbReference type="PROSITE" id="PS51128">
    <property type="entry name" value="ZF_DKSA_2"/>
    <property type="match status" value="1"/>
</dbReference>
<dbReference type="NCBIfam" id="TIGR02890">
    <property type="entry name" value="bacill_yteA"/>
    <property type="match status" value="1"/>
</dbReference>